<sequence>MQIYKVQDKRIRFSNHSFPNRHLKQPIFAYSKTALMIAALSCLLHGASAQAQTDDTATPQVTGVLSESVRLALFNHPEVSEANARVCQAIHRLGLGRALRRPQVNLTVSGSQQLFDRVREDKPIGYKGGNRFFQGTPVYERSKKDRTAAAKHRQFDRLEKEGVYDATVSLRYNLIDWGSSKSDIEAKRLQHKVSQIDAKGTLSERSFQLLTTSIRLAMYDELLAEHQRAQTQVAKQIASVQARVESGVGRVSDLRAAKLIGLDLEIAASRLESQREQVIESLDIDLGLSPGDAKHLYNTYMERRPVSLATIEATQTEKAHALRLQIEAVDFEQKQIRTSKYMRIDGVLDATVFDLRDYEDEYELVGKLEFKMPLYDGGAARARLREATWRQSEIKASLDKLQRGHGNETSRNLLRFQELDKEIGEQSARLVELEARLRSLEARQGRTVTSPLEVAGVMVEINQVKTALIQARMEQEGVRSSALFIAEKLDDVLLINLGENGC</sequence>
<evidence type="ECO:0000313" key="7">
    <source>
        <dbReference type="EMBL" id="ADE39412.1"/>
    </source>
</evidence>
<evidence type="ECO:0000256" key="6">
    <source>
        <dbReference type="SAM" id="Coils"/>
    </source>
</evidence>
<keyword evidence="8" id="KW-1185">Reference proteome</keyword>
<dbReference type="Proteomes" id="UP000007460">
    <property type="component" value="Chromosome"/>
</dbReference>
<dbReference type="Gene3D" id="1.20.1600.10">
    <property type="entry name" value="Outer membrane efflux proteins (OEP)"/>
    <property type="match status" value="1"/>
</dbReference>
<dbReference type="GO" id="GO:0015288">
    <property type="term" value="F:porin activity"/>
    <property type="evidence" value="ECO:0007669"/>
    <property type="project" value="TreeGrafter"/>
</dbReference>
<dbReference type="HOGENOM" id="CLU_542750_0_0_5"/>
<keyword evidence="2" id="KW-1134">Transmembrane beta strand</keyword>
<evidence type="ECO:0000256" key="2">
    <source>
        <dbReference type="ARBA" id="ARBA00022452"/>
    </source>
</evidence>
<organism evidence="7 8">
    <name type="scientific">Puniceispirillum marinum (strain IMCC1322)</name>
    <dbReference type="NCBI Taxonomy" id="488538"/>
    <lineage>
        <taxon>Bacteria</taxon>
        <taxon>Pseudomonadati</taxon>
        <taxon>Pseudomonadota</taxon>
        <taxon>Alphaproteobacteria</taxon>
        <taxon>Candidatus Puniceispirillales</taxon>
        <taxon>Candidatus Puniceispirillaceae</taxon>
        <taxon>Candidatus Puniceispirillum</taxon>
    </lineage>
</organism>
<dbReference type="eggNOG" id="COG1538">
    <property type="taxonomic scope" value="Bacteria"/>
</dbReference>
<feature type="coiled-coil region" evidence="6">
    <location>
        <begin position="416"/>
        <end position="443"/>
    </location>
</feature>
<comment type="subcellular location">
    <subcellularLocation>
        <location evidence="1">Cell outer membrane</location>
    </subcellularLocation>
</comment>
<accession>D5BT15</accession>
<reference evidence="7 8" key="1">
    <citation type="journal article" date="2010" name="J. Bacteriol.">
        <title>Complete genome sequence of "Candidatus Puniceispirillum marinum" IMCC1322, a representative of the SAR116 clade in the Alphaproteobacteria.</title>
        <authorList>
            <person name="Oh H.M."/>
            <person name="Kwon K.K."/>
            <person name="Kang I."/>
            <person name="Kang S.G."/>
            <person name="Lee J.H."/>
            <person name="Kim S.J."/>
            <person name="Cho J.C."/>
        </authorList>
    </citation>
    <scope>NUCLEOTIDE SEQUENCE [LARGE SCALE GENOMIC DNA]</scope>
    <source>
        <strain evidence="7 8">IMCC1322</strain>
    </source>
</reference>
<dbReference type="KEGG" id="apb:SAR116_1169"/>
<dbReference type="RefSeq" id="WP_013046041.1">
    <property type="nucleotide sequence ID" value="NC_014010.1"/>
</dbReference>
<proteinExistence type="predicted"/>
<dbReference type="GO" id="GO:1990281">
    <property type="term" value="C:efflux pump complex"/>
    <property type="evidence" value="ECO:0007669"/>
    <property type="project" value="TreeGrafter"/>
</dbReference>
<dbReference type="PANTHER" id="PTHR30026">
    <property type="entry name" value="OUTER MEMBRANE PROTEIN TOLC"/>
    <property type="match status" value="1"/>
</dbReference>
<gene>
    <name evidence="7" type="ordered locus">SAR116_1169</name>
</gene>
<keyword evidence="5" id="KW-0998">Cell outer membrane</keyword>
<keyword evidence="6" id="KW-0175">Coiled coil</keyword>
<protein>
    <submittedName>
        <fullName evidence="7">Type I secretion outer membrane protein, TolC family</fullName>
    </submittedName>
</protein>
<dbReference type="EMBL" id="CP001751">
    <property type="protein sequence ID" value="ADE39412.1"/>
    <property type="molecule type" value="Genomic_DNA"/>
</dbReference>
<evidence type="ECO:0000256" key="1">
    <source>
        <dbReference type="ARBA" id="ARBA00004442"/>
    </source>
</evidence>
<dbReference type="PANTHER" id="PTHR30026:SF20">
    <property type="entry name" value="OUTER MEMBRANE PROTEIN TOLC"/>
    <property type="match status" value="1"/>
</dbReference>
<keyword evidence="4" id="KW-0472">Membrane</keyword>
<name>D5BT15_PUNMI</name>
<evidence type="ECO:0000313" key="8">
    <source>
        <dbReference type="Proteomes" id="UP000007460"/>
    </source>
</evidence>
<dbReference type="AlphaFoldDB" id="D5BT15"/>
<dbReference type="STRING" id="488538.SAR116_1169"/>
<keyword evidence="3" id="KW-0812">Transmembrane</keyword>
<evidence type="ECO:0000256" key="5">
    <source>
        <dbReference type="ARBA" id="ARBA00023237"/>
    </source>
</evidence>
<dbReference type="SUPFAM" id="SSF56954">
    <property type="entry name" value="Outer membrane efflux proteins (OEP)"/>
    <property type="match status" value="1"/>
</dbReference>
<dbReference type="GO" id="GO:0009279">
    <property type="term" value="C:cell outer membrane"/>
    <property type="evidence" value="ECO:0007669"/>
    <property type="project" value="UniProtKB-SubCell"/>
</dbReference>
<evidence type="ECO:0000256" key="3">
    <source>
        <dbReference type="ARBA" id="ARBA00022692"/>
    </source>
</evidence>
<evidence type="ECO:0000256" key="4">
    <source>
        <dbReference type="ARBA" id="ARBA00023136"/>
    </source>
</evidence>
<dbReference type="GO" id="GO:0015562">
    <property type="term" value="F:efflux transmembrane transporter activity"/>
    <property type="evidence" value="ECO:0007669"/>
    <property type="project" value="InterPro"/>
</dbReference>
<dbReference type="OrthoDB" id="9814637at2"/>
<dbReference type="InterPro" id="IPR051906">
    <property type="entry name" value="TolC-like"/>
</dbReference>